<keyword evidence="1" id="KW-0732">Signal</keyword>
<dbReference type="AlphaFoldDB" id="A0A3N4I9M2"/>
<dbReference type="InterPro" id="IPR036673">
    <property type="entry name" value="Cyanovirin-N_sf"/>
</dbReference>
<feature type="signal peptide" evidence="1">
    <location>
        <begin position="1"/>
        <end position="25"/>
    </location>
</feature>
<evidence type="ECO:0000313" key="3">
    <source>
        <dbReference type="EMBL" id="RPA78464.1"/>
    </source>
</evidence>
<reference evidence="3 4" key="1">
    <citation type="journal article" date="2018" name="Nat. Ecol. Evol.">
        <title>Pezizomycetes genomes reveal the molecular basis of ectomycorrhizal truffle lifestyle.</title>
        <authorList>
            <person name="Murat C."/>
            <person name="Payen T."/>
            <person name="Noel B."/>
            <person name="Kuo A."/>
            <person name="Morin E."/>
            <person name="Chen J."/>
            <person name="Kohler A."/>
            <person name="Krizsan K."/>
            <person name="Balestrini R."/>
            <person name="Da Silva C."/>
            <person name="Montanini B."/>
            <person name="Hainaut M."/>
            <person name="Levati E."/>
            <person name="Barry K.W."/>
            <person name="Belfiori B."/>
            <person name="Cichocki N."/>
            <person name="Clum A."/>
            <person name="Dockter R.B."/>
            <person name="Fauchery L."/>
            <person name="Guy J."/>
            <person name="Iotti M."/>
            <person name="Le Tacon F."/>
            <person name="Lindquist E.A."/>
            <person name="Lipzen A."/>
            <person name="Malagnac F."/>
            <person name="Mello A."/>
            <person name="Molinier V."/>
            <person name="Miyauchi S."/>
            <person name="Poulain J."/>
            <person name="Riccioni C."/>
            <person name="Rubini A."/>
            <person name="Sitrit Y."/>
            <person name="Splivallo R."/>
            <person name="Traeger S."/>
            <person name="Wang M."/>
            <person name="Zifcakova L."/>
            <person name="Wipf D."/>
            <person name="Zambonelli A."/>
            <person name="Paolocci F."/>
            <person name="Nowrousian M."/>
            <person name="Ottonello S."/>
            <person name="Baldrian P."/>
            <person name="Spatafora J.W."/>
            <person name="Henrissat B."/>
            <person name="Nagy L.G."/>
            <person name="Aury J.M."/>
            <person name="Wincker P."/>
            <person name="Grigoriev I.V."/>
            <person name="Bonfante P."/>
            <person name="Martin F.M."/>
        </authorList>
    </citation>
    <scope>NUCLEOTIDE SEQUENCE [LARGE SCALE GENOMIC DNA]</scope>
    <source>
        <strain evidence="3 4">RN42</strain>
    </source>
</reference>
<feature type="chain" id="PRO_5017934211" description="Cyanovirin-N domain-containing protein" evidence="1">
    <location>
        <begin position="26"/>
        <end position="149"/>
    </location>
</feature>
<dbReference type="SUPFAM" id="SSF51322">
    <property type="entry name" value="Cyanovirin-N"/>
    <property type="match status" value="1"/>
</dbReference>
<name>A0A3N4I9M2_ASCIM</name>
<dbReference type="SMART" id="SM01111">
    <property type="entry name" value="CVNH"/>
    <property type="match status" value="1"/>
</dbReference>
<evidence type="ECO:0000313" key="4">
    <source>
        <dbReference type="Proteomes" id="UP000275078"/>
    </source>
</evidence>
<protein>
    <recommendedName>
        <fullName evidence="2">Cyanovirin-N domain-containing protein</fullName>
    </recommendedName>
</protein>
<keyword evidence="4" id="KW-1185">Reference proteome</keyword>
<proteinExistence type="predicted"/>
<dbReference type="Pfam" id="PF08881">
    <property type="entry name" value="CVNH"/>
    <property type="match status" value="1"/>
</dbReference>
<sequence length="149" mass="16620">MKLSNLTNILTLLGIQLIFFNTVFCRPPQNAGGFAKTCGIPRLEGKNHDRLFVECSTPVDDTKPTGELKWRETSLDLNECIANNDGMLVPQRNGGFSGSCDGSYTHIEDIVEHWRIRSNCKKADGRVRGSVLNLNLFVRNTKGKIHCNV</sequence>
<dbReference type="EMBL" id="ML119711">
    <property type="protein sequence ID" value="RPA78464.1"/>
    <property type="molecule type" value="Genomic_DNA"/>
</dbReference>
<dbReference type="Gene3D" id="2.30.60.10">
    <property type="entry name" value="Cyanovirin-N"/>
    <property type="match status" value="1"/>
</dbReference>
<dbReference type="Proteomes" id="UP000275078">
    <property type="component" value="Unassembled WGS sequence"/>
</dbReference>
<evidence type="ECO:0000259" key="2">
    <source>
        <dbReference type="SMART" id="SM01111"/>
    </source>
</evidence>
<gene>
    <name evidence="3" type="ORF">BJ508DRAFT_416557</name>
</gene>
<organism evidence="3 4">
    <name type="scientific">Ascobolus immersus RN42</name>
    <dbReference type="NCBI Taxonomy" id="1160509"/>
    <lineage>
        <taxon>Eukaryota</taxon>
        <taxon>Fungi</taxon>
        <taxon>Dikarya</taxon>
        <taxon>Ascomycota</taxon>
        <taxon>Pezizomycotina</taxon>
        <taxon>Pezizomycetes</taxon>
        <taxon>Pezizales</taxon>
        <taxon>Ascobolaceae</taxon>
        <taxon>Ascobolus</taxon>
    </lineage>
</organism>
<evidence type="ECO:0000256" key="1">
    <source>
        <dbReference type="SAM" id="SignalP"/>
    </source>
</evidence>
<dbReference type="InterPro" id="IPR011058">
    <property type="entry name" value="Cyanovirin-N"/>
</dbReference>
<dbReference type="OrthoDB" id="4672515at2759"/>
<accession>A0A3N4I9M2</accession>
<feature type="domain" description="Cyanovirin-N" evidence="2">
    <location>
        <begin position="33"/>
        <end position="147"/>
    </location>
</feature>